<reference evidence="2" key="1">
    <citation type="submission" date="2023-08" db="EMBL/GenBank/DDBJ databases">
        <authorList>
            <person name="Audoor S."/>
            <person name="Bilcke G."/>
        </authorList>
    </citation>
    <scope>NUCLEOTIDE SEQUENCE</scope>
</reference>
<dbReference type="AlphaFoldDB" id="A0AAD2CG11"/>
<feature type="chain" id="PRO_5041940461" evidence="1">
    <location>
        <begin position="22"/>
        <end position="296"/>
    </location>
</feature>
<dbReference type="EMBL" id="CAKOGP040000158">
    <property type="protein sequence ID" value="CAJ1931530.1"/>
    <property type="molecule type" value="Genomic_DNA"/>
</dbReference>
<name>A0AAD2CG11_9STRA</name>
<evidence type="ECO:0000313" key="3">
    <source>
        <dbReference type="Proteomes" id="UP001295423"/>
    </source>
</evidence>
<dbReference type="InterPro" id="IPR057491">
    <property type="entry name" value="DiatomPyrShell"/>
</dbReference>
<feature type="signal peptide" evidence="1">
    <location>
        <begin position="1"/>
        <end position="21"/>
    </location>
</feature>
<dbReference type="Proteomes" id="UP001295423">
    <property type="component" value="Unassembled WGS sequence"/>
</dbReference>
<comment type="caution">
    <text evidence="2">The sequence shown here is derived from an EMBL/GenBank/DDBJ whole genome shotgun (WGS) entry which is preliminary data.</text>
</comment>
<keyword evidence="1" id="KW-0732">Signal</keyword>
<evidence type="ECO:0000256" key="1">
    <source>
        <dbReference type="SAM" id="SignalP"/>
    </source>
</evidence>
<evidence type="ECO:0000313" key="2">
    <source>
        <dbReference type="EMBL" id="CAJ1931530.1"/>
    </source>
</evidence>
<keyword evidence="3" id="KW-1185">Reference proteome</keyword>
<proteinExistence type="predicted"/>
<protein>
    <submittedName>
        <fullName evidence="2">Uncharacterized protein</fullName>
    </submittedName>
</protein>
<organism evidence="2 3">
    <name type="scientific">Cylindrotheca closterium</name>
    <dbReference type="NCBI Taxonomy" id="2856"/>
    <lineage>
        <taxon>Eukaryota</taxon>
        <taxon>Sar</taxon>
        <taxon>Stramenopiles</taxon>
        <taxon>Ochrophyta</taxon>
        <taxon>Bacillariophyta</taxon>
        <taxon>Bacillariophyceae</taxon>
        <taxon>Bacillariophycidae</taxon>
        <taxon>Bacillariales</taxon>
        <taxon>Bacillariaceae</taxon>
        <taxon>Cylindrotheca</taxon>
    </lineage>
</organism>
<sequence length="296" mass="32318">MKFLISNLLVALCVTIPSTAAFAPQPLKPKKTDNAGSDTSLYMSDAWWDQGASVYSKPSGAQPQFGEIQRAPGAPDRLVPAEAWRNFSPQGKRRVEGQSRYTYDFRDTTQTDVQLAVTSSTGRPVKTSVDLWVGPDWTPYTMKAYTEDGEKRPIQCILGTRGKVAQIEVRNIAEYEFALDAEAVYAQGPIANLRSEIPKSTQGIYIEGGSVKQVPVAGDIGAVSVLLNTDSRQLNAQIELITGPNNPKQVFEVFTNNGLLNALLVTFECPPMHGTTIRITNQATMEFPCHAYVTAG</sequence>
<accession>A0AAD2CG11</accession>
<gene>
    <name evidence="2" type="ORF">CYCCA115_LOCUS2429</name>
</gene>
<dbReference type="Pfam" id="PF25192">
    <property type="entry name" value="DiatomPyrShell"/>
    <property type="match status" value="1"/>
</dbReference>